<evidence type="ECO:0000256" key="2">
    <source>
        <dbReference type="ARBA" id="ARBA00022814"/>
    </source>
</evidence>
<keyword evidence="9" id="KW-1185">Reference proteome</keyword>
<evidence type="ECO:0000256" key="6">
    <source>
        <dbReference type="HAMAP-Rule" id="MF_00073"/>
    </source>
</evidence>
<evidence type="ECO:0000256" key="5">
    <source>
        <dbReference type="ARBA" id="ARBA00023163"/>
    </source>
</evidence>
<dbReference type="PANTHER" id="PTHR11078">
    <property type="entry name" value="N UTILIZATION SUBSTANCE PROTEIN B-RELATED"/>
    <property type="match status" value="1"/>
</dbReference>
<dbReference type="GO" id="GO:0003723">
    <property type="term" value="F:RNA binding"/>
    <property type="evidence" value="ECO:0007669"/>
    <property type="project" value="UniProtKB-UniRule"/>
</dbReference>
<dbReference type="Pfam" id="PF01029">
    <property type="entry name" value="NusB"/>
    <property type="match status" value="1"/>
</dbReference>
<dbReference type="InterPro" id="IPR035926">
    <property type="entry name" value="NusB-like_sf"/>
</dbReference>
<dbReference type="PANTHER" id="PTHR11078:SF3">
    <property type="entry name" value="ANTITERMINATION NUSB DOMAIN-CONTAINING PROTEIN"/>
    <property type="match status" value="1"/>
</dbReference>
<feature type="domain" description="NusB/RsmB/TIM44" evidence="7">
    <location>
        <begin position="9"/>
        <end position="133"/>
    </location>
</feature>
<dbReference type="Gene3D" id="1.10.940.10">
    <property type="entry name" value="NusB-like"/>
    <property type="match status" value="1"/>
</dbReference>
<evidence type="ECO:0000259" key="7">
    <source>
        <dbReference type="Pfam" id="PF01029"/>
    </source>
</evidence>
<dbReference type="NCBIfam" id="TIGR01951">
    <property type="entry name" value="nusB"/>
    <property type="match status" value="1"/>
</dbReference>
<reference evidence="8 9" key="1">
    <citation type="submission" date="2016-11" db="EMBL/GenBank/DDBJ databases">
        <title>Mixed transmission modes and dynamic genome evolution in an obligate animal-bacterial symbiosis.</title>
        <authorList>
            <person name="Russell S.L."/>
            <person name="Corbett-Detig R.B."/>
            <person name="Cavanaugh C.M."/>
        </authorList>
    </citation>
    <scope>NUCLEOTIDE SEQUENCE [LARGE SCALE GENOMIC DNA]</scope>
    <source>
        <strain evidence="8">Sp-SM6</strain>
    </source>
</reference>
<keyword evidence="2 6" id="KW-0889">Transcription antitermination</keyword>
<dbReference type="InterPro" id="IPR006027">
    <property type="entry name" value="NusB_RsmB_TIM44"/>
</dbReference>
<dbReference type="SUPFAM" id="SSF48013">
    <property type="entry name" value="NusB-like"/>
    <property type="match status" value="1"/>
</dbReference>
<protein>
    <recommendedName>
        <fullName evidence="6">Transcription antitermination protein NusB</fullName>
    </recommendedName>
    <alternativeName>
        <fullName evidence="6">Antitermination factor NusB</fullName>
    </alternativeName>
</protein>
<comment type="function">
    <text evidence="6">Involved in transcription antitermination. Required for transcription of ribosomal RNA (rRNA) genes. Binds specifically to the boxA antiterminator sequence of the ribosomal RNA (rrn) operons.</text>
</comment>
<organism evidence="8 9">
    <name type="scientific">Solemya elarraichensis gill symbiont</name>
    <dbReference type="NCBI Taxonomy" id="1918949"/>
    <lineage>
        <taxon>Bacteria</taxon>
        <taxon>Pseudomonadati</taxon>
        <taxon>Pseudomonadota</taxon>
        <taxon>Gammaproteobacteria</taxon>
        <taxon>sulfur-oxidizing symbionts</taxon>
    </lineage>
</organism>
<keyword evidence="4 6" id="KW-0805">Transcription regulation</keyword>
<evidence type="ECO:0000313" key="8">
    <source>
        <dbReference type="EMBL" id="OOZ41769.1"/>
    </source>
</evidence>
<keyword evidence="5 6" id="KW-0804">Transcription</keyword>
<comment type="caution">
    <text evidence="8">The sequence shown here is derived from an EMBL/GenBank/DDBJ whole genome shotgun (WGS) entry which is preliminary data.</text>
</comment>
<proteinExistence type="inferred from homology"/>
<dbReference type="Proteomes" id="UP000190198">
    <property type="component" value="Unassembled WGS sequence"/>
</dbReference>
<comment type="similarity">
    <text evidence="1 6">Belongs to the NusB family.</text>
</comment>
<dbReference type="GO" id="GO:0006353">
    <property type="term" value="P:DNA-templated transcription termination"/>
    <property type="evidence" value="ECO:0007669"/>
    <property type="project" value="UniProtKB-UniRule"/>
</dbReference>
<dbReference type="GO" id="GO:0031564">
    <property type="term" value="P:transcription antitermination"/>
    <property type="evidence" value="ECO:0007669"/>
    <property type="project" value="UniProtKB-KW"/>
</dbReference>
<dbReference type="HAMAP" id="MF_00073">
    <property type="entry name" value="NusB"/>
    <property type="match status" value="1"/>
</dbReference>
<gene>
    <name evidence="6" type="primary">nusB</name>
    <name evidence="8" type="ORF">BOW52_04250</name>
</gene>
<evidence type="ECO:0000256" key="4">
    <source>
        <dbReference type="ARBA" id="ARBA00023015"/>
    </source>
</evidence>
<evidence type="ECO:0000256" key="3">
    <source>
        <dbReference type="ARBA" id="ARBA00022884"/>
    </source>
</evidence>
<dbReference type="GO" id="GO:0005829">
    <property type="term" value="C:cytosol"/>
    <property type="evidence" value="ECO:0007669"/>
    <property type="project" value="TreeGrafter"/>
</dbReference>
<evidence type="ECO:0000256" key="1">
    <source>
        <dbReference type="ARBA" id="ARBA00005952"/>
    </source>
</evidence>
<dbReference type="InterPro" id="IPR011605">
    <property type="entry name" value="NusB_fam"/>
</dbReference>
<accession>A0A1T2L9I7</accession>
<name>A0A1T2L9I7_9GAMM</name>
<dbReference type="EMBL" id="MPRK01000054">
    <property type="protein sequence ID" value="OOZ41769.1"/>
    <property type="molecule type" value="Genomic_DNA"/>
</dbReference>
<dbReference type="CDD" id="cd00619">
    <property type="entry name" value="Terminator_NusB"/>
    <property type="match status" value="1"/>
</dbReference>
<sequence length="144" mass="16659">MISMSNKRHKARQLAMQGLYQWQVNQQNVEEIINQFLGDEDMGKFDVPYFRDLLSGVPSHLDSIDEKIKPLINRSIEQVDPVERAILRLGVYEMMQHPEIPFRVVINEGVELAKTFGAEQGHRYINGVLDKLAPQLRPFEAKKK</sequence>
<dbReference type="AlphaFoldDB" id="A0A1T2L9I7"/>
<keyword evidence="3 6" id="KW-0694">RNA-binding</keyword>
<evidence type="ECO:0000313" key="9">
    <source>
        <dbReference type="Proteomes" id="UP000190198"/>
    </source>
</evidence>